<keyword evidence="1" id="KW-1133">Transmembrane helix</keyword>
<dbReference type="Gramene" id="Kaladp0046s0021.3.v1.1">
    <property type="protein sequence ID" value="Kaladp0046s0021.3.v1.1"/>
    <property type="gene ID" value="Kaladp0046s0021.v1.1"/>
</dbReference>
<evidence type="ECO:0000256" key="1">
    <source>
        <dbReference type="SAM" id="Phobius"/>
    </source>
</evidence>
<protein>
    <submittedName>
        <fullName evidence="2">Uncharacterized protein</fullName>
    </submittedName>
</protein>
<proteinExistence type="predicted"/>
<dbReference type="Proteomes" id="UP000594263">
    <property type="component" value="Unplaced"/>
</dbReference>
<keyword evidence="1" id="KW-0812">Transmembrane</keyword>
<evidence type="ECO:0000313" key="2">
    <source>
        <dbReference type="EnsemblPlants" id="Kaladp0046s0021.3.v1.1"/>
    </source>
</evidence>
<dbReference type="EnsemblPlants" id="Kaladp0046s0021.2.v1.1">
    <property type="protein sequence ID" value="Kaladp0046s0021.2.v1.1"/>
    <property type="gene ID" value="Kaladp0046s0021.v1.1"/>
</dbReference>
<keyword evidence="3" id="KW-1185">Reference proteome</keyword>
<dbReference type="AlphaFoldDB" id="A0A7N0ZWH2"/>
<dbReference type="EnsemblPlants" id="Kaladp0046s0021.3.v1.1">
    <property type="protein sequence ID" value="Kaladp0046s0021.3.v1.1"/>
    <property type="gene ID" value="Kaladp0046s0021.v1.1"/>
</dbReference>
<evidence type="ECO:0000313" key="3">
    <source>
        <dbReference type="Proteomes" id="UP000594263"/>
    </source>
</evidence>
<sequence length="120" mass="13350">MHCNCPLSCYKKQKETPCSKPMVPMESLEKNDLPTNKEVASAKQATPHAQRPLYVDDPGEVLHQTQLQAIDASADIRDALKNEVIQQLILGSSLFYVKFVFAITFSILISALYAMVVKPV</sequence>
<organism evidence="2 3">
    <name type="scientific">Kalanchoe fedtschenkoi</name>
    <name type="common">Lavender scallops</name>
    <name type="synonym">South American air plant</name>
    <dbReference type="NCBI Taxonomy" id="63787"/>
    <lineage>
        <taxon>Eukaryota</taxon>
        <taxon>Viridiplantae</taxon>
        <taxon>Streptophyta</taxon>
        <taxon>Embryophyta</taxon>
        <taxon>Tracheophyta</taxon>
        <taxon>Spermatophyta</taxon>
        <taxon>Magnoliopsida</taxon>
        <taxon>eudicotyledons</taxon>
        <taxon>Gunneridae</taxon>
        <taxon>Pentapetalae</taxon>
        <taxon>Saxifragales</taxon>
        <taxon>Crassulaceae</taxon>
        <taxon>Kalanchoe</taxon>
    </lineage>
</organism>
<reference evidence="2" key="1">
    <citation type="submission" date="2021-01" db="UniProtKB">
        <authorList>
            <consortium name="EnsemblPlants"/>
        </authorList>
    </citation>
    <scope>IDENTIFICATION</scope>
</reference>
<feature type="transmembrane region" description="Helical" evidence="1">
    <location>
        <begin position="95"/>
        <end position="116"/>
    </location>
</feature>
<keyword evidence="1" id="KW-0472">Membrane</keyword>
<name>A0A7N0ZWH2_KALFE</name>
<accession>A0A7N0ZWH2</accession>
<dbReference type="Gramene" id="Kaladp0046s0021.2.v1.1">
    <property type="protein sequence ID" value="Kaladp0046s0021.2.v1.1"/>
    <property type="gene ID" value="Kaladp0046s0021.v1.1"/>
</dbReference>